<dbReference type="Gene3D" id="3.30.70.920">
    <property type="match status" value="1"/>
</dbReference>
<keyword evidence="3" id="KW-0804">Transcription</keyword>
<evidence type="ECO:0000313" key="5">
    <source>
        <dbReference type="EMBL" id="TCK16755.1"/>
    </source>
</evidence>
<gene>
    <name evidence="5" type="ORF">EV667_4352</name>
</gene>
<keyword evidence="6" id="KW-1185">Reference proteome</keyword>
<evidence type="ECO:0000259" key="4">
    <source>
        <dbReference type="PROSITE" id="PS50956"/>
    </source>
</evidence>
<dbReference type="RefSeq" id="WP_131837384.1">
    <property type="nucleotide sequence ID" value="NZ_SMFY01000006.1"/>
</dbReference>
<evidence type="ECO:0000256" key="3">
    <source>
        <dbReference type="ARBA" id="ARBA00023163"/>
    </source>
</evidence>
<dbReference type="InterPro" id="IPR019887">
    <property type="entry name" value="Tscrpt_reg_AsnC/Lrp_C"/>
</dbReference>
<name>A0A4R1H9E9_ANCAQ</name>
<evidence type="ECO:0000313" key="6">
    <source>
        <dbReference type="Proteomes" id="UP000295030"/>
    </source>
</evidence>
<keyword evidence="2" id="KW-0238">DNA-binding</keyword>
<dbReference type="AlphaFoldDB" id="A0A4R1H9E9"/>
<dbReference type="PRINTS" id="PR00033">
    <property type="entry name" value="HTHASNC"/>
</dbReference>
<dbReference type="InterPro" id="IPR000485">
    <property type="entry name" value="AsnC-type_HTH_dom"/>
</dbReference>
<dbReference type="PANTHER" id="PTHR30154">
    <property type="entry name" value="LEUCINE-RESPONSIVE REGULATORY PROTEIN"/>
    <property type="match status" value="1"/>
</dbReference>
<dbReference type="SMART" id="SM00344">
    <property type="entry name" value="HTH_ASNC"/>
    <property type="match status" value="1"/>
</dbReference>
<dbReference type="Pfam" id="PF13412">
    <property type="entry name" value="HTH_24"/>
    <property type="match status" value="1"/>
</dbReference>
<dbReference type="InterPro" id="IPR036390">
    <property type="entry name" value="WH_DNA-bd_sf"/>
</dbReference>
<reference evidence="5 6" key="1">
    <citation type="submission" date="2019-03" db="EMBL/GenBank/DDBJ databases">
        <title>Genomic Encyclopedia of Type Strains, Phase IV (KMG-IV): sequencing the most valuable type-strain genomes for metagenomic binning, comparative biology and taxonomic classification.</title>
        <authorList>
            <person name="Goeker M."/>
        </authorList>
    </citation>
    <scope>NUCLEOTIDE SEQUENCE [LARGE SCALE GENOMIC DNA]</scope>
    <source>
        <strain evidence="5 6">DSM 101</strain>
    </source>
</reference>
<dbReference type="InterPro" id="IPR011991">
    <property type="entry name" value="ArsR-like_HTH"/>
</dbReference>
<dbReference type="OrthoDB" id="9813313at2"/>
<dbReference type="PANTHER" id="PTHR30154:SF34">
    <property type="entry name" value="TRANSCRIPTIONAL REGULATOR AZLB"/>
    <property type="match status" value="1"/>
</dbReference>
<dbReference type="Pfam" id="PF01037">
    <property type="entry name" value="AsnC_trans_reg"/>
    <property type="match status" value="1"/>
</dbReference>
<dbReference type="InterPro" id="IPR019888">
    <property type="entry name" value="Tscrpt_reg_AsnC-like"/>
</dbReference>
<dbReference type="EMBL" id="SMFY01000006">
    <property type="protein sequence ID" value="TCK16755.1"/>
    <property type="molecule type" value="Genomic_DNA"/>
</dbReference>
<dbReference type="SUPFAM" id="SSF46785">
    <property type="entry name" value="Winged helix' DNA-binding domain"/>
    <property type="match status" value="1"/>
</dbReference>
<proteinExistence type="predicted"/>
<dbReference type="SUPFAM" id="SSF54909">
    <property type="entry name" value="Dimeric alpha+beta barrel"/>
    <property type="match status" value="1"/>
</dbReference>
<organism evidence="5 6">
    <name type="scientific">Ancylobacter aquaticus</name>
    <dbReference type="NCBI Taxonomy" id="100"/>
    <lineage>
        <taxon>Bacteria</taxon>
        <taxon>Pseudomonadati</taxon>
        <taxon>Pseudomonadota</taxon>
        <taxon>Alphaproteobacteria</taxon>
        <taxon>Hyphomicrobiales</taxon>
        <taxon>Xanthobacteraceae</taxon>
        <taxon>Ancylobacter</taxon>
    </lineage>
</organism>
<accession>A0A4R1H9E9</accession>
<dbReference type="PROSITE" id="PS50956">
    <property type="entry name" value="HTH_ASNC_2"/>
    <property type="match status" value="1"/>
</dbReference>
<dbReference type="InterPro" id="IPR011008">
    <property type="entry name" value="Dimeric_a/b-barrel"/>
</dbReference>
<evidence type="ECO:0000256" key="1">
    <source>
        <dbReference type="ARBA" id="ARBA00023015"/>
    </source>
</evidence>
<protein>
    <submittedName>
        <fullName evidence="5">AsnC family transcriptional regulator</fullName>
    </submittedName>
</protein>
<dbReference type="GO" id="GO:0006355">
    <property type="term" value="P:regulation of DNA-templated transcription"/>
    <property type="evidence" value="ECO:0007669"/>
    <property type="project" value="UniProtKB-ARBA"/>
</dbReference>
<feature type="domain" description="HTH asnC-type" evidence="4">
    <location>
        <begin position="6"/>
        <end position="67"/>
    </location>
</feature>
<dbReference type="GO" id="GO:0005829">
    <property type="term" value="C:cytosol"/>
    <property type="evidence" value="ECO:0007669"/>
    <property type="project" value="TreeGrafter"/>
</dbReference>
<sequence>MPNPKIDAIDRKILALLQQDAHTTMEKLAAEVGLSPSPCARRVRNLEAAGVIKRYVAVVDQDKVGLPVSVFASIKLERQREDELDRFARAIAHWPEIVECYLMTGQRDYLLRIVVKDLPAYEVFLKRTLTRLDGVASIESSFALSQLKHAQALPIE</sequence>
<evidence type="ECO:0000256" key="2">
    <source>
        <dbReference type="ARBA" id="ARBA00023125"/>
    </source>
</evidence>
<keyword evidence="1" id="KW-0805">Transcription regulation</keyword>
<comment type="caution">
    <text evidence="5">The sequence shown here is derived from an EMBL/GenBank/DDBJ whole genome shotgun (WGS) entry which is preliminary data.</text>
</comment>
<dbReference type="GO" id="GO:0043565">
    <property type="term" value="F:sequence-specific DNA binding"/>
    <property type="evidence" value="ECO:0007669"/>
    <property type="project" value="InterPro"/>
</dbReference>
<dbReference type="Proteomes" id="UP000295030">
    <property type="component" value="Unassembled WGS sequence"/>
</dbReference>
<dbReference type="FunFam" id="1.10.10.10:FF:000186">
    <property type="entry name" value="AsnC family transcriptional regulator"/>
    <property type="match status" value="1"/>
</dbReference>
<dbReference type="GO" id="GO:0043200">
    <property type="term" value="P:response to amino acid"/>
    <property type="evidence" value="ECO:0007669"/>
    <property type="project" value="TreeGrafter"/>
</dbReference>
<dbReference type="CDD" id="cd00090">
    <property type="entry name" value="HTH_ARSR"/>
    <property type="match status" value="1"/>
</dbReference>
<dbReference type="InterPro" id="IPR036388">
    <property type="entry name" value="WH-like_DNA-bd_sf"/>
</dbReference>
<dbReference type="Gene3D" id="1.10.10.10">
    <property type="entry name" value="Winged helix-like DNA-binding domain superfamily/Winged helix DNA-binding domain"/>
    <property type="match status" value="1"/>
</dbReference>